<keyword evidence="3" id="KW-1185">Reference proteome</keyword>
<dbReference type="EMBL" id="AWSO01000383">
    <property type="protein sequence ID" value="ESK91068.1"/>
    <property type="molecule type" value="Genomic_DNA"/>
</dbReference>
<protein>
    <recommendedName>
        <fullName evidence="4">G-protein coupled receptors family 3 profile domain-containing protein</fullName>
    </recommendedName>
</protein>
<gene>
    <name evidence="2" type="ORF">Moror_1163</name>
</gene>
<dbReference type="AlphaFoldDB" id="V2WW25"/>
<dbReference type="STRING" id="1381753.V2WW25"/>
<comment type="caution">
    <text evidence="2">The sequence shown here is derived from an EMBL/GenBank/DDBJ whole genome shotgun (WGS) entry which is preliminary data.</text>
</comment>
<evidence type="ECO:0008006" key="4">
    <source>
        <dbReference type="Google" id="ProtNLM"/>
    </source>
</evidence>
<dbReference type="HOGENOM" id="CLU_1360736_0_0_1"/>
<dbReference type="OrthoDB" id="2982680at2759"/>
<evidence type="ECO:0000313" key="2">
    <source>
        <dbReference type="EMBL" id="ESK91068.1"/>
    </source>
</evidence>
<keyword evidence="1" id="KW-0812">Transmembrane</keyword>
<sequence length="201" mass="21992">MRTFLLLLLPYILWAGILIGCFAVGASKSELVLIRPEDDPYCFIDYPPIPLIVCSITAFLAIVILVALVSLLLQLKKSRASKSLYRDSSSERILLTRLIIFSFLGLIATVIAIVYIFSSSTGKGSPGVAYDLSFATLPPSGVLIFGTQKDILIAGKGLLNKLFKIITARKEDVKSTDNGHELLVIRKPSGSQRNSVESYRV</sequence>
<evidence type="ECO:0000313" key="3">
    <source>
        <dbReference type="Proteomes" id="UP000017559"/>
    </source>
</evidence>
<feature type="transmembrane region" description="Helical" evidence="1">
    <location>
        <begin position="47"/>
        <end position="73"/>
    </location>
</feature>
<keyword evidence="1" id="KW-1133">Transmembrane helix</keyword>
<dbReference type="Proteomes" id="UP000017559">
    <property type="component" value="Unassembled WGS sequence"/>
</dbReference>
<keyword evidence="1" id="KW-0472">Membrane</keyword>
<evidence type="ECO:0000256" key="1">
    <source>
        <dbReference type="SAM" id="Phobius"/>
    </source>
</evidence>
<accession>V2WW25</accession>
<organism evidence="2 3">
    <name type="scientific">Moniliophthora roreri (strain MCA 2997)</name>
    <name type="common">Cocoa frosty pod rot fungus</name>
    <name type="synonym">Crinipellis roreri</name>
    <dbReference type="NCBI Taxonomy" id="1381753"/>
    <lineage>
        <taxon>Eukaryota</taxon>
        <taxon>Fungi</taxon>
        <taxon>Dikarya</taxon>
        <taxon>Basidiomycota</taxon>
        <taxon>Agaricomycotina</taxon>
        <taxon>Agaricomycetes</taxon>
        <taxon>Agaricomycetidae</taxon>
        <taxon>Agaricales</taxon>
        <taxon>Marasmiineae</taxon>
        <taxon>Marasmiaceae</taxon>
        <taxon>Moniliophthora</taxon>
    </lineage>
</organism>
<feature type="transmembrane region" description="Helical" evidence="1">
    <location>
        <begin position="94"/>
        <end position="117"/>
    </location>
</feature>
<reference evidence="2 3" key="1">
    <citation type="journal article" date="2014" name="BMC Genomics">
        <title>Genome and secretome analysis of the hemibiotrophic fungal pathogen, Moniliophthora roreri, which causes frosty pod rot disease of cacao: mechanisms of the biotrophic and necrotrophic phases.</title>
        <authorList>
            <person name="Meinhardt L.W."/>
            <person name="Costa G.G.L."/>
            <person name="Thomazella D.P.T."/>
            <person name="Teixeira P.J.P.L."/>
            <person name="Carazzolle M.F."/>
            <person name="Schuster S.C."/>
            <person name="Carlson J.E."/>
            <person name="Guiltinan M.J."/>
            <person name="Mieczkowski P."/>
            <person name="Farmer A."/>
            <person name="Ramaraj T."/>
            <person name="Crozier J."/>
            <person name="Davis R.E."/>
            <person name="Shao J."/>
            <person name="Melnick R.L."/>
            <person name="Pereira G.A.G."/>
            <person name="Bailey B.A."/>
        </authorList>
    </citation>
    <scope>NUCLEOTIDE SEQUENCE [LARGE SCALE GENOMIC DNA]</scope>
    <source>
        <strain evidence="2 3">MCA 2997</strain>
    </source>
</reference>
<proteinExistence type="predicted"/>
<name>V2WW25_MONRO</name>
<dbReference type="KEGG" id="mrr:Moror_1163"/>
<dbReference type="PROSITE" id="PS51257">
    <property type="entry name" value="PROKAR_LIPOPROTEIN"/>
    <property type="match status" value="1"/>
</dbReference>